<organism evidence="1 2">
    <name type="scientific">Sinorhizobium sojae CCBAU 05684</name>
    <dbReference type="NCBI Taxonomy" id="716928"/>
    <lineage>
        <taxon>Bacteria</taxon>
        <taxon>Pseudomonadati</taxon>
        <taxon>Pseudomonadota</taxon>
        <taxon>Alphaproteobacteria</taxon>
        <taxon>Hyphomicrobiales</taxon>
        <taxon>Rhizobiaceae</taxon>
        <taxon>Sinorhizobium/Ensifer group</taxon>
        <taxon>Sinorhizobium</taxon>
    </lineage>
</organism>
<dbReference type="EMBL" id="CP023068">
    <property type="protein sequence ID" value="ASY66281.1"/>
    <property type="molecule type" value="Genomic_DNA"/>
</dbReference>
<dbReference type="STRING" id="716928.GCA_000261485_04582"/>
<gene>
    <name evidence="1" type="ORF">SJ05684_b52990</name>
</gene>
<evidence type="ECO:0000313" key="2">
    <source>
        <dbReference type="Proteomes" id="UP000217211"/>
    </source>
</evidence>
<geneLocation type="plasmid" evidence="2">
    <name>psj05684b</name>
</geneLocation>
<keyword evidence="1" id="KW-0614">Plasmid</keyword>
<sequence length="51" mass="5511">MLQAVRAHLGMDVAFVSEFIEGERVFRHVDAATETAPIKVGDSSPLAIAKE</sequence>
<reference evidence="1 2" key="1">
    <citation type="submission" date="2017-08" db="EMBL/GenBank/DDBJ databases">
        <title>Multipartite genome sequences of Sinorhizobium species nodulating soybeans.</title>
        <authorList>
            <person name="Tian C.F."/>
        </authorList>
    </citation>
    <scope>NUCLEOTIDE SEQUENCE [LARGE SCALE GENOMIC DNA]</scope>
    <source>
        <strain evidence="1 2">CCBAU 05684</strain>
        <plasmid evidence="2">psj05684b</plasmid>
    </source>
</reference>
<dbReference type="KEGG" id="esj:SJ05684_b52990"/>
<protein>
    <submittedName>
        <fullName evidence="1">Uncharacterized protein</fullName>
    </submittedName>
</protein>
<accession>A0A249PK50</accession>
<evidence type="ECO:0000313" key="1">
    <source>
        <dbReference type="EMBL" id="ASY66281.1"/>
    </source>
</evidence>
<keyword evidence="2" id="KW-1185">Reference proteome</keyword>
<name>A0A249PK50_9HYPH</name>
<dbReference type="AlphaFoldDB" id="A0A249PK50"/>
<proteinExistence type="predicted"/>
<dbReference type="Proteomes" id="UP000217211">
    <property type="component" value="Plasmid pSJ05684b"/>
</dbReference>